<dbReference type="RefSeq" id="WP_345547877.1">
    <property type="nucleotide sequence ID" value="NZ_BAABRT010000001.1"/>
</dbReference>
<dbReference type="InterPro" id="IPR000182">
    <property type="entry name" value="GNAT_dom"/>
</dbReference>
<dbReference type="EMBL" id="BAABRT010000001">
    <property type="protein sequence ID" value="GAA5523601.1"/>
    <property type="molecule type" value="Genomic_DNA"/>
</dbReference>
<dbReference type="Pfam" id="PF13673">
    <property type="entry name" value="Acetyltransf_10"/>
    <property type="match status" value="1"/>
</dbReference>
<gene>
    <name evidence="2" type="ORF">Maes01_00149</name>
</gene>
<organism evidence="2 3">
    <name type="scientific">Microbulbifer aestuariivivens</name>
    <dbReference type="NCBI Taxonomy" id="1908308"/>
    <lineage>
        <taxon>Bacteria</taxon>
        <taxon>Pseudomonadati</taxon>
        <taxon>Pseudomonadota</taxon>
        <taxon>Gammaproteobacteria</taxon>
        <taxon>Cellvibrionales</taxon>
        <taxon>Microbulbiferaceae</taxon>
        <taxon>Microbulbifer</taxon>
    </lineage>
</organism>
<evidence type="ECO:0000313" key="2">
    <source>
        <dbReference type="EMBL" id="GAA5523601.1"/>
    </source>
</evidence>
<proteinExistence type="predicted"/>
<dbReference type="PROSITE" id="PS51186">
    <property type="entry name" value="GNAT"/>
    <property type="match status" value="1"/>
</dbReference>
<reference evidence="2 3" key="1">
    <citation type="submission" date="2024-02" db="EMBL/GenBank/DDBJ databases">
        <title>Microbulbifer aestuariivivens NBRC 112533.</title>
        <authorList>
            <person name="Ichikawa N."/>
            <person name="Katano-Makiyama Y."/>
            <person name="Hidaka K."/>
        </authorList>
    </citation>
    <scope>NUCLEOTIDE SEQUENCE [LARGE SCALE GENOMIC DNA]</scope>
    <source>
        <strain evidence="2 3">NBRC 112533</strain>
    </source>
</reference>
<sequence length="143" mass="16392">MEPVDIAIADWERERTSIRRVREAVFIREQKVDPAIEWDDQETSATHFLVRLQGEPVATGRLTRSGKIGRMAVLSPYRGRGIGKKLLETLCAHARSIGLRQVYLHAQCHARDFYVRCGFQVVGDEFEEAGIPHIKMERRFDGN</sequence>
<feature type="domain" description="N-acetyltransferase" evidence="1">
    <location>
        <begin position="6"/>
        <end position="141"/>
    </location>
</feature>
<dbReference type="InterPro" id="IPR039143">
    <property type="entry name" value="GNPNAT1-like"/>
</dbReference>
<dbReference type="Gene3D" id="3.40.630.30">
    <property type="match status" value="1"/>
</dbReference>
<evidence type="ECO:0000259" key="1">
    <source>
        <dbReference type="PROSITE" id="PS51186"/>
    </source>
</evidence>
<dbReference type="CDD" id="cd04301">
    <property type="entry name" value="NAT_SF"/>
    <property type="match status" value="1"/>
</dbReference>
<dbReference type="InterPro" id="IPR016181">
    <property type="entry name" value="Acyl_CoA_acyltransferase"/>
</dbReference>
<evidence type="ECO:0000313" key="3">
    <source>
        <dbReference type="Proteomes" id="UP001408594"/>
    </source>
</evidence>
<accession>A0ABP9WND5</accession>
<dbReference type="SUPFAM" id="SSF55729">
    <property type="entry name" value="Acyl-CoA N-acyltransferases (Nat)"/>
    <property type="match status" value="1"/>
</dbReference>
<dbReference type="PANTHER" id="PTHR13355">
    <property type="entry name" value="GLUCOSAMINE 6-PHOSPHATE N-ACETYLTRANSFERASE"/>
    <property type="match status" value="1"/>
</dbReference>
<keyword evidence="3" id="KW-1185">Reference proteome</keyword>
<dbReference type="PANTHER" id="PTHR13355:SF11">
    <property type="entry name" value="GLUCOSAMINE 6-PHOSPHATE N-ACETYLTRANSFERASE"/>
    <property type="match status" value="1"/>
</dbReference>
<name>A0ABP9WND5_9GAMM</name>
<dbReference type="Proteomes" id="UP001408594">
    <property type="component" value="Unassembled WGS sequence"/>
</dbReference>
<comment type="caution">
    <text evidence="2">The sequence shown here is derived from an EMBL/GenBank/DDBJ whole genome shotgun (WGS) entry which is preliminary data.</text>
</comment>
<protein>
    <submittedName>
        <fullName evidence="2">Acetyltransferase SACOL1063</fullName>
    </submittedName>
</protein>